<keyword evidence="6" id="KW-1185">Reference proteome</keyword>
<name>A0ABW5U0P1_9RHOB</name>
<comment type="caution">
    <text evidence="5">The sequence shown here is derived from an EMBL/GenBank/DDBJ whole genome shotgun (WGS) entry which is preliminary data.</text>
</comment>
<dbReference type="InterPro" id="IPR037873">
    <property type="entry name" value="BamE-like"/>
</dbReference>
<feature type="signal peptide" evidence="3">
    <location>
        <begin position="1"/>
        <end position="27"/>
    </location>
</feature>
<dbReference type="Proteomes" id="UP001597474">
    <property type="component" value="Unassembled WGS sequence"/>
</dbReference>
<evidence type="ECO:0000313" key="6">
    <source>
        <dbReference type="Proteomes" id="UP001597474"/>
    </source>
</evidence>
<accession>A0ABW5U0P1</accession>
<sequence length="154" mass="16603">MCTRSRVNPRILGTIVLGAVLSLSACAPQYKNYGYIPPEDQLERIRVGVDTRESVTETVGAPVASGVLEGSGYYYVRSRQRALGFLAPEEVEREVVAISFSDAGVVNNVERFGLERGRVVVLERRVTSAPVGSNSPLRKLLSNIGRLGPAGLGE</sequence>
<evidence type="ECO:0000256" key="1">
    <source>
        <dbReference type="ARBA" id="ARBA00022729"/>
    </source>
</evidence>
<dbReference type="InterPro" id="IPR007450">
    <property type="entry name" value="BamE_dom"/>
</dbReference>
<protein>
    <submittedName>
        <fullName evidence="5">Outer membrane protein assembly factor BamE</fullName>
    </submittedName>
</protein>
<evidence type="ECO:0000256" key="3">
    <source>
        <dbReference type="SAM" id="SignalP"/>
    </source>
</evidence>
<evidence type="ECO:0000259" key="4">
    <source>
        <dbReference type="Pfam" id="PF04355"/>
    </source>
</evidence>
<keyword evidence="1 3" id="KW-0732">Signal</keyword>
<feature type="chain" id="PRO_5046676592" evidence="3">
    <location>
        <begin position="28"/>
        <end position="154"/>
    </location>
</feature>
<reference evidence="6" key="1">
    <citation type="journal article" date="2019" name="Int. J. Syst. Evol. Microbiol.">
        <title>The Global Catalogue of Microorganisms (GCM) 10K type strain sequencing project: providing services to taxonomists for standard genome sequencing and annotation.</title>
        <authorList>
            <consortium name="The Broad Institute Genomics Platform"/>
            <consortium name="The Broad Institute Genome Sequencing Center for Infectious Disease"/>
            <person name="Wu L."/>
            <person name="Ma J."/>
        </authorList>
    </citation>
    <scope>NUCLEOTIDE SEQUENCE [LARGE SCALE GENOMIC DNA]</scope>
    <source>
        <strain evidence="6">TISTR 2562</strain>
    </source>
</reference>
<dbReference type="RefSeq" id="WP_386371724.1">
    <property type="nucleotide sequence ID" value="NZ_JBHUMP010000002.1"/>
</dbReference>
<dbReference type="EMBL" id="JBHUMP010000002">
    <property type="protein sequence ID" value="MFD2738746.1"/>
    <property type="molecule type" value="Genomic_DNA"/>
</dbReference>
<evidence type="ECO:0000313" key="5">
    <source>
        <dbReference type="EMBL" id="MFD2738746.1"/>
    </source>
</evidence>
<gene>
    <name evidence="5" type="ORF">ACFSUD_04105</name>
</gene>
<feature type="domain" description="Outer membrane protein assembly factor BamE" evidence="4">
    <location>
        <begin position="34"/>
        <end position="109"/>
    </location>
</feature>
<dbReference type="Gene3D" id="3.30.1450.10">
    <property type="match status" value="1"/>
</dbReference>
<dbReference type="PROSITE" id="PS51257">
    <property type="entry name" value="PROKAR_LIPOPROTEIN"/>
    <property type="match status" value="1"/>
</dbReference>
<keyword evidence="2" id="KW-0472">Membrane</keyword>
<evidence type="ECO:0000256" key="2">
    <source>
        <dbReference type="ARBA" id="ARBA00023136"/>
    </source>
</evidence>
<organism evidence="5 6">
    <name type="scientific">Sulfitobacter aestuarii</name>
    <dbReference type="NCBI Taxonomy" id="2161676"/>
    <lineage>
        <taxon>Bacteria</taxon>
        <taxon>Pseudomonadati</taxon>
        <taxon>Pseudomonadota</taxon>
        <taxon>Alphaproteobacteria</taxon>
        <taxon>Rhodobacterales</taxon>
        <taxon>Roseobacteraceae</taxon>
        <taxon>Sulfitobacter</taxon>
    </lineage>
</organism>
<proteinExistence type="predicted"/>
<dbReference type="Pfam" id="PF04355">
    <property type="entry name" value="BamE"/>
    <property type="match status" value="1"/>
</dbReference>